<evidence type="ECO:0000256" key="1">
    <source>
        <dbReference type="SAM" id="MobiDB-lite"/>
    </source>
</evidence>
<feature type="transmembrane region" description="Helical" evidence="2">
    <location>
        <begin position="92"/>
        <end position="112"/>
    </location>
</feature>
<comment type="caution">
    <text evidence="3">The sequence shown here is derived from an EMBL/GenBank/DDBJ whole genome shotgun (WGS) entry which is preliminary data.</text>
</comment>
<dbReference type="Proteomes" id="UP000289738">
    <property type="component" value="Chromosome B03"/>
</dbReference>
<keyword evidence="2" id="KW-0472">Membrane</keyword>
<dbReference type="STRING" id="3818.A0A445A076"/>
<organism evidence="3 4">
    <name type="scientific">Arachis hypogaea</name>
    <name type="common">Peanut</name>
    <dbReference type="NCBI Taxonomy" id="3818"/>
    <lineage>
        <taxon>Eukaryota</taxon>
        <taxon>Viridiplantae</taxon>
        <taxon>Streptophyta</taxon>
        <taxon>Embryophyta</taxon>
        <taxon>Tracheophyta</taxon>
        <taxon>Spermatophyta</taxon>
        <taxon>Magnoliopsida</taxon>
        <taxon>eudicotyledons</taxon>
        <taxon>Gunneridae</taxon>
        <taxon>Pentapetalae</taxon>
        <taxon>rosids</taxon>
        <taxon>fabids</taxon>
        <taxon>Fabales</taxon>
        <taxon>Fabaceae</taxon>
        <taxon>Papilionoideae</taxon>
        <taxon>50 kb inversion clade</taxon>
        <taxon>dalbergioids sensu lato</taxon>
        <taxon>Dalbergieae</taxon>
        <taxon>Pterocarpus clade</taxon>
        <taxon>Arachis</taxon>
    </lineage>
</organism>
<evidence type="ECO:0000313" key="4">
    <source>
        <dbReference type="Proteomes" id="UP000289738"/>
    </source>
</evidence>
<gene>
    <name evidence="3" type="ORF">Ahy_B03g064721</name>
</gene>
<feature type="transmembrane region" description="Helical" evidence="2">
    <location>
        <begin position="55"/>
        <end position="72"/>
    </location>
</feature>
<dbReference type="PANTHER" id="PTHR36784:SF1">
    <property type="entry name" value="HISTONE-LYSINE N-METHYLTRANSFERASE"/>
    <property type="match status" value="1"/>
</dbReference>
<feature type="region of interest" description="Disordered" evidence="1">
    <location>
        <begin position="1"/>
        <end position="31"/>
    </location>
</feature>
<evidence type="ECO:0000256" key="2">
    <source>
        <dbReference type="SAM" id="Phobius"/>
    </source>
</evidence>
<evidence type="ECO:0000313" key="3">
    <source>
        <dbReference type="EMBL" id="RYR19815.1"/>
    </source>
</evidence>
<keyword evidence="4" id="KW-1185">Reference proteome</keyword>
<dbReference type="EMBL" id="SDMP01000013">
    <property type="protein sequence ID" value="RYR19815.1"/>
    <property type="molecule type" value="Genomic_DNA"/>
</dbReference>
<reference evidence="3 4" key="1">
    <citation type="submission" date="2019-01" db="EMBL/GenBank/DDBJ databases">
        <title>Sequencing of cultivated peanut Arachis hypogaea provides insights into genome evolution and oil improvement.</title>
        <authorList>
            <person name="Chen X."/>
        </authorList>
    </citation>
    <scope>NUCLEOTIDE SEQUENCE [LARGE SCALE GENOMIC DNA]</scope>
    <source>
        <strain evidence="4">cv. Fuhuasheng</strain>
        <tissue evidence="3">Leaves</tissue>
    </source>
</reference>
<dbReference type="AlphaFoldDB" id="A0A445A076"/>
<feature type="transmembrane region" description="Helical" evidence="2">
    <location>
        <begin position="124"/>
        <end position="144"/>
    </location>
</feature>
<name>A0A445A076_ARAHY</name>
<proteinExistence type="predicted"/>
<keyword evidence="2" id="KW-1133">Transmembrane helix</keyword>
<sequence length="233" mass="27651">MKKLARKWRNSGDDKFSLPIHDDEDSRPMGPQEQEEFVRSLEATQAENNRFWRRVFAILLFCYMQFLLYSIFKQVTSPWEMRPYAYFMEDIYSWMIISADWMAVLVCSFSMKGLIDESVHHRRWIWYSWFTAIVPAMFWLYYMLSTFEPMHIQESIQENQDVMPALVLPSPLIYNTNFLIGCLNSDGMLSFCHLVLLALNRGATICLYVDHLLSESSEEIRKLRGYMYSYKAG</sequence>
<keyword evidence="2" id="KW-0812">Transmembrane</keyword>
<feature type="compositionally biased region" description="Basic and acidic residues" evidence="1">
    <location>
        <begin position="10"/>
        <end position="27"/>
    </location>
</feature>
<accession>A0A445A076</accession>
<protein>
    <submittedName>
        <fullName evidence="3">Uncharacterized protein</fullName>
    </submittedName>
</protein>
<dbReference type="PANTHER" id="PTHR36784">
    <property type="entry name" value="HISTONE-LYSINE N-METHYLTRANSFERASE"/>
    <property type="match status" value="1"/>
</dbReference>